<dbReference type="SUPFAM" id="SSF109640">
    <property type="entry name" value="KRAB domain (Kruppel-associated box)"/>
    <property type="match status" value="1"/>
</dbReference>
<name>A0A6P5Q5Z0_MUSCR</name>
<evidence type="ECO:0000256" key="1">
    <source>
        <dbReference type="SAM" id="MobiDB-lite"/>
    </source>
</evidence>
<evidence type="ECO:0000313" key="3">
    <source>
        <dbReference type="Proteomes" id="UP000515126"/>
    </source>
</evidence>
<dbReference type="GeneID" id="110298960"/>
<dbReference type="RefSeq" id="XP_021024164.1">
    <property type="nucleotide sequence ID" value="XM_021168505.2"/>
</dbReference>
<keyword evidence="3" id="KW-1185">Reference proteome</keyword>
<dbReference type="GO" id="GO:0006355">
    <property type="term" value="P:regulation of DNA-templated transcription"/>
    <property type="evidence" value="ECO:0007669"/>
    <property type="project" value="InterPro"/>
</dbReference>
<organism evidence="3 4">
    <name type="scientific">Mus caroli</name>
    <name type="common">Ryukyu mouse</name>
    <name type="synonym">Ricefield mouse</name>
    <dbReference type="NCBI Taxonomy" id="10089"/>
    <lineage>
        <taxon>Eukaryota</taxon>
        <taxon>Metazoa</taxon>
        <taxon>Chordata</taxon>
        <taxon>Craniata</taxon>
        <taxon>Vertebrata</taxon>
        <taxon>Euteleostomi</taxon>
        <taxon>Mammalia</taxon>
        <taxon>Eutheria</taxon>
        <taxon>Euarchontoglires</taxon>
        <taxon>Glires</taxon>
        <taxon>Rodentia</taxon>
        <taxon>Myomorpha</taxon>
        <taxon>Muroidea</taxon>
        <taxon>Muridae</taxon>
        <taxon>Murinae</taxon>
        <taxon>Mus</taxon>
        <taxon>Mus</taxon>
    </lineage>
</organism>
<dbReference type="AlphaFoldDB" id="A0A6P5Q5Z0"/>
<reference evidence="4" key="1">
    <citation type="submission" date="2025-08" db="UniProtKB">
        <authorList>
            <consortium name="RefSeq"/>
        </authorList>
    </citation>
    <scope>IDENTIFICATION</scope>
</reference>
<evidence type="ECO:0000259" key="2">
    <source>
        <dbReference type="PROSITE" id="PS50805"/>
    </source>
</evidence>
<evidence type="ECO:0000313" key="4">
    <source>
        <dbReference type="RefSeq" id="XP_021024164.1"/>
    </source>
</evidence>
<feature type="domain" description="KRAB" evidence="2">
    <location>
        <begin position="22"/>
        <end position="94"/>
    </location>
</feature>
<accession>A0A6P5Q5Z0</accession>
<feature type="region of interest" description="Disordered" evidence="1">
    <location>
        <begin position="48"/>
        <end position="105"/>
    </location>
</feature>
<dbReference type="Gene3D" id="6.10.140.140">
    <property type="match status" value="1"/>
</dbReference>
<protein>
    <submittedName>
        <fullName evidence="4">KRAB domain-containing protein ZNF747 isoform X2</fullName>
    </submittedName>
</protein>
<gene>
    <name evidence="4" type="primary">LOC110298960</name>
</gene>
<dbReference type="Proteomes" id="UP000515126">
    <property type="component" value="Chromosome 7"/>
</dbReference>
<dbReference type="InterPro" id="IPR001909">
    <property type="entry name" value="KRAB"/>
</dbReference>
<dbReference type="InterPro" id="IPR036051">
    <property type="entry name" value="KRAB_dom_sf"/>
</dbReference>
<dbReference type="InterPro" id="IPR050169">
    <property type="entry name" value="Krueppel_C2H2_ZnF"/>
</dbReference>
<dbReference type="Pfam" id="PF01352">
    <property type="entry name" value="KRAB"/>
    <property type="match status" value="1"/>
</dbReference>
<dbReference type="CDD" id="cd07765">
    <property type="entry name" value="KRAB_A-box"/>
    <property type="match status" value="1"/>
</dbReference>
<dbReference type="PANTHER" id="PTHR23232">
    <property type="entry name" value="KRAB DOMAIN C2H2 ZINC FINGER"/>
    <property type="match status" value="1"/>
</dbReference>
<dbReference type="PANTHER" id="PTHR23232:SF69">
    <property type="entry name" value="ZINC FINGER PROTEIN 688"/>
    <property type="match status" value="1"/>
</dbReference>
<dbReference type="PROSITE" id="PS50805">
    <property type="entry name" value="KRAB"/>
    <property type="match status" value="1"/>
</dbReference>
<dbReference type="SMART" id="SM00349">
    <property type="entry name" value="KRAB"/>
    <property type="match status" value="1"/>
</dbReference>
<feature type="compositionally biased region" description="Basic and acidic residues" evidence="1">
    <location>
        <begin position="91"/>
        <end position="100"/>
    </location>
</feature>
<sequence length="133" mass="15071">MAQRMAPGRASARPATCKPGAVSFADVAVYFSPEEWRCLRPAQRALYREKSDAPNQRSSAGWRKSPKCGDPVPRIQRWPCARQNSTQIAGPRREGRDQGKRLKQCRRHLLQNLGRRSHSSHLLSPLVVFKPRS</sequence>
<proteinExistence type="predicted"/>